<reference evidence="5" key="3">
    <citation type="journal article" date="2019" name="Int. J. Syst. Evol. Microbiol.">
        <title>The Global Catalogue of Microorganisms (GCM) 10K type strain sequencing project: providing services to taxonomists for standard genome sequencing and annotation.</title>
        <authorList>
            <consortium name="The Broad Institute Genomics Platform"/>
            <consortium name="The Broad Institute Genome Sequencing Center for Infectious Disease"/>
            <person name="Wu L."/>
            <person name="Ma J."/>
        </authorList>
    </citation>
    <scope>NUCLEOTIDE SEQUENCE [LARGE SCALE GENOMIC DNA]</scope>
    <source>
        <strain evidence="5">CGMCC 1.15394</strain>
    </source>
</reference>
<reference evidence="2" key="1">
    <citation type="journal article" date="2014" name="Int. J. Syst. Evol. Microbiol.">
        <title>Complete genome of a new Firmicutes species belonging to the dominant human colonic microbiota ('Ruminococcus bicirculans') reveals two chromosomes and a selective capacity to utilize plant glucans.</title>
        <authorList>
            <consortium name="NISC Comparative Sequencing Program"/>
            <person name="Wegmann U."/>
            <person name="Louis P."/>
            <person name="Goesmann A."/>
            <person name="Henrissat B."/>
            <person name="Duncan S.H."/>
            <person name="Flint H.J."/>
        </authorList>
    </citation>
    <scope>NUCLEOTIDE SEQUENCE</scope>
    <source>
        <strain evidence="2">CGMCC 1.15394</strain>
    </source>
</reference>
<dbReference type="Proteomes" id="UP000265938">
    <property type="component" value="Unassembled WGS sequence"/>
</dbReference>
<sequence>MRAINQSQGVKQSSLARLQLAARAFFAGKELMSVLALLLINSAMLINGTLEDAHGLRSLLSEGALYETPLLNVLSFLAYPVVSCQLLIGLCWLVFHFFPARRAGVILRKAAFAARETIKSLVVHSAHGCRAPPRVSGCL</sequence>
<comment type="caution">
    <text evidence="3">The sequence shown here is derived from an EMBL/GenBank/DDBJ whole genome shotgun (WGS) entry which is preliminary data.</text>
</comment>
<reference evidence="2" key="4">
    <citation type="submission" date="2020-09" db="EMBL/GenBank/DDBJ databases">
        <authorList>
            <person name="Sun Q."/>
            <person name="Zhou Y."/>
        </authorList>
    </citation>
    <scope>NUCLEOTIDE SEQUENCE</scope>
    <source>
        <strain evidence="2">CGMCC 1.15394</strain>
    </source>
</reference>
<proteinExistence type="predicted"/>
<gene>
    <name evidence="3" type="ORF">D4741_15255</name>
    <name evidence="2" type="ORF">GCM10008027_04880</name>
</gene>
<dbReference type="EMBL" id="QYSE01000003">
    <property type="protein sequence ID" value="RJF34733.1"/>
    <property type="molecule type" value="Genomic_DNA"/>
</dbReference>
<keyword evidence="1" id="KW-0812">Transmembrane</keyword>
<organism evidence="3 4">
    <name type="scientific">Pseudoalteromonas gelatinilytica</name>
    <dbReference type="NCBI Taxonomy" id="1703256"/>
    <lineage>
        <taxon>Bacteria</taxon>
        <taxon>Pseudomonadati</taxon>
        <taxon>Pseudomonadota</taxon>
        <taxon>Gammaproteobacteria</taxon>
        <taxon>Alteromonadales</taxon>
        <taxon>Pseudoalteromonadaceae</taxon>
        <taxon>Pseudoalteromonas</taxon>
    </lineage>
</organism>
<keyword evidence="1" id="KW-1133">Transmembrane helix</keyword>
<evidence type="ECO:0000313" key="2">
    <source>
        <dbReference type="EMBL" id="GGE83183.1"/>
    </source>
</evidence>
<feature type="transmembrane region" description="Helical" evidence="1">
    <location>
        <begin position="76"/>
        <end position="98"/>
    </location>
</feature>
<keyword evidence="5" id="KW-1185">Reference proteome</keyword>
<evidence type="ECO:0000313" key="5">
    <source>
        <dbReference type="Proteomes" id="UP000638462"/>
    </source>
</evidence>
<evidence type="ECO:0000256" key="1">
    <source>
        <dbReference type="SAM" id="Phobius"/>
    </source>
</evidence>
<keyword evidence="1" id="KW-0472">Membrane</keyword>
<name>A0A3A3EJD0_9GAMM</name>
<evidence type="ECO:0000313" key="4">
    <source>
        <dbReference type="Proteomes" id="UP000265938"/>
    </source>
</evidence>
<dbReference type="EMBL" id="BMIT01000002">
    <property type="protein sequence ID" value="GGE83183.1"/>
    <property type="molecule type" value="Genomic_DNA"/>
</dbReference>
<dbReference type="AlphaFoldDB" id="A0A3A3EJD0"/>
<evidence type="ECO:0000313" key="3">
    <source>
        <dbReference type="EMBL" id="RJF34733.1"/>
    </source>
</evidence>
<reference evidence="3 4" key="2">
    <citation type="submission" date="2018-09" db="EMBL/GenBank/DDBJ databases">
        <title>Identification of marine bacteria producing industrial enzymes.</title>
        <authorList>
            <person name="Cheng T.H."/>
            <person name="Saidin J."/>
            <person name="Muhd D.D."/>
            <person name="Isa M.N.M."/>
            <person name="Bakar M.F.A."/>
            <person name="Ismail N."/>
        </authorList>
    </citation>
    <scope>NUCLEOTIDE SEQUENCE [LARGE SCALE GENOMIC DNA]</scope>
    <source>
        <strain evidence="3 4">MNAD 1.6</strain>
    </source>
</reference>
<dbReference type="Proteomes" id="UP000638462">
    <property type="component" value="Unassembled WGS sequence"/>
</dbReference>
<dbReference type="RefSeq" id="WP_063706310.1">
    <property type="nucleotide sequence ID" value="NZ_BMIT01000002.1"/>
</dbReference>
<protein>
    <submittedName>
        <fullName evidence="3">Uncharacterized protein</fullName>
    </submittedName>
</protein>
<accession>A0A3A3EJD0</accession>